<evidence type="ECO:0000313" key="3">
    <source>
        <dbReference type="Proteomes" id="UP001501446"/>
    </source>
</evidence>
<feature type="compositionally biased region" description="Basic and acidic residues" evidence="1">
    <location>
        <begin position="125"/>
        <end position="136"/>
    </location>
</feature>
<organism evidence="2 3">
    <name type="scientific">Kocuria gwangalliensis</name>
    <dbReference type="NCBI Taxonomy" id="501592"/>
    <lineage>
        <taxon>Bacteria</taxon>
        <taxon>Bacillati</taxon>
        <taxon>Actinomycetota</taxon>
        <taxon>Actinomycetes</taxon>
        <taxon>Micrococcales</taxon>
        <taxon>Micrococcaceae</taxon>
        <taxon>Kocuria</taxon>
    </lineage>
</organism>
<gene>
    <name evidence="2" type="ORF">GCM10025781_13350</name>
</gene>
<sequence>MNEELPRRSCSRQTCSRAAVCTLTYVYSDSTAVIGALSARSEPHAYDLCAFHADRMTAPRGWRVVRLESPDGWNRDDLGAVVEAVRDDEPAARRRSPSPQRPGMRAPGRLLRDVSFNRAPVEATGDERPSGGRETKSQAAPDFTPEPLPQSLRRPHLRRP</sequence>
<protein>
    <recommendedName>
        <fullName evidence="4">DUF3499 domain-containing protein</fullName>
    </recommendedName>
</protein>
<name>A0ABP8WWM2_9MICC</name>
<comment type="caution">
    <text evidence="2">The sequence shown here is derived from an EMBL/GenBank/DDBJ whole genome shotgun (WGS) entry which is preliminary data.</text>
</comment>
<dbReference type="Proteomes" id="UP001501446">
    <property type="component" value="Unassembled WGS sequence"/>
</dbReference>
<accession>A0ABP8WWM2</accession>
<dbReference type="EMBL" id="BAABLN010000014">
    <property type="protein sequence ID" value="GAA4696778.1"/>
    <property type="molecule type" value="Genomic_DNA"/>
</dbReference>
<dbReference type="RefSeq" id="WP_345310983.1">
    <property type="nucleotide sequence ID" value="NZ_BAABLN010000014.1"/>
</dbReference>
<reference evidence="3" key="1">
    <citation type="journal article" date="2019" name="Int. J. Syst. Evol. Microbiol.">
        <title>The Global Catalogue of Microorganisms (GCM) 10K type strain sequencing project: providing services to taxonomists for standard genome sequencing and annotation.</title>
        <authorList>
            <consortium name="The Broad Institute Genomics Platform"/>
            <consortium name="The Broad Institute Genome Sequencing Center for Infectious Disease"/>
            <person name="Wu L."/>
            <person name="Ma J."/>
        </authorList>
    </citation>
    <scope>NUCLEOTIDE SEQUENCE [LARGE SCALE GENOMIC DNA]</scope>
    <source>
        <strain evidence="3">JCM 18958</strain>
    </source>
</reference>
<keyword evidence="3" id="KW-1185">Reference proteome</keyword>
<evidence type="ECO:0000256" key="1">
    <source>
        <dbReference type="SAM" id="MobiDB-lite"/>
    </source>
</evidence>
<dbReference type="InterPro" id="IPR021888">
    <property type="entry name" value="DUF3499"/>
</dbReference>
<proteinExistence type="predicted"/>
<feature type="region of interest" description="Disordered" evidence="1">
    <location>
        <begin position="84"/>
        <end position="160"/>
    </location>
</feature>
<evidence type="ECO:0008006" key="4">
    <source>
        <dbReference type="Google" id="ProtNLM"/>
    </source>
</evidence>
<dbReference type="Pfam" id="PF12005">
    <property type="entry name" value="DUF3499"/>
    <property type="match status" value="1"/>
</dbReference>
<evidence type="ECO:0000313" key="2">
    <source>
        <dbReference type="EMBL" id="GAA4696778.1"/>
    </source>
</evidence>